<evidence type="ECO:0000313" key="4">
    <source>
        <dbReference type="Proteomes" id="UP000816034"/>
    </source>
</evidence>
<comment type="caution">
    <text evidence="3">The sequence shown here is derived from an EMBL/GenBank/DDBJ whole genome shotgun (WGS) entry which is preliminary data.</text>
</comment>
<dbReference type="Proteomes" id="UP000816034">
    <property type="component" value="Unassembled WGS sequence"/>
</dbReference>
<feature type="transmembrane region" description="Helical" evidence="2">
    <location>
        <begin position="188"/>
        <end position="211"/>
    </location>
</feature>
<feature type="transmembrane region" description="Helical" evidence="2">
    <location>
        <begin position="67"/>
        <end position="94"/>
    </location>
</feature>
<evidence type="ECO:0000256" key="1">
    <source>
        <dbReference type="SAM" id="MobiDB-lite"/>
    </source>
</evidence>
<reference evidence="3 4" key="1">
    <citation type="journal article" date="2018" name="BMC Genomics">
        <title>The genome of Naegleria lovaniensis, the basis for a comparative approach to unravel pathogenicity factors of the human pathogenic amoeba N. fowleri.</title>
        <authorList>
            <person name="Liechti N."/>
            <person name="Schurch N."/>
            <person name="Bruggmann R."/>
            <person name="Wittwer M."/>
        </authorList>
    </citation>
    <scope>NUCLEOTIDE SEQUENCE [LARGE SCALE GENOMIC DNA]</scope>
    <source>
        <strain evidence="3 4">ATCC 30569</strain>
    </source>
</reference>
<feature type="region of interest" description="Disordered" evidence="1">
    <location>
        <begin position="109"/>
        <end position="131"/>
    </location>
</feature>
<keyword evidence="2" id="KW-0472">Membrane</keyword>
<dbReference type="AlphaFoldDB" id="A0AA88GGR6"/>
<keyword evidence="2" id="KW-1133">Transmembrane helix</keyword>
<dbReference type="RefSeq" id="XP_044544349.1">
    <property type="nucleotide sequence ID" value="XM_044685694.1"/>
</dbReference>
<keyword evidence="2" id="KW-0812">Transmembrane</keyword>
<keyword evidence="4" id="KW-1185">Reference proteome</keyword>
<evidence type="ECO:0000256" key="2">
    <source>
        <dbReference type="SAM" id="Phobius"/>
    </source>
</evidence>
<feature type="transmembrane region" description="Helical" evidence="2">
    <location>
        <begin position="21"/>
        <end position="47"/>
    </location>
</feature>
<feature type="transmembrane region" description="Helical" evidence="2">
    <location>
        <begin position="217"/>
        <end position="243"/>
    </location>
</feature>
<evidence type="ECO:0000313" key="3">
    <source>
        <dbReference type="EMBL" id="KAG2375175.1"/>
    </source>
</evidence>
<dbReference type="GeneID" id="68102633"/>
<gene>
    <name evidence="3" type="ORF">C9374_010179</name>
</gene>
<sequence length="283" mass="31825">MLQIFSRCFRSRFLNLQKPVVLWYCVGEGVMLLNLLLLSISTFQFVYTSVNPDEPFSLREERREDLYALWPVLLIMFLIITFVSIFKVGLNVLFFMKVRRENKKAQDQEALRVSAEEDHEESCSSSSQVMNYQNSSRDESVIVAHPEASLENNTSNEGPYGGMDDSINEHQYYVVAQNLFSESFSSSFFFASLLSVASETIAVLMGIILMWRCHHQVSVIACVSFVFVVAFLHCLIACGIIMFCASSKSSAVAVGKEGTSAMSSPQINDRPSNTTTVTLYETL</sequence>
<organism evidence="3 4">
    <name type="scientific">Naegleria lovaniensis</name>
    <name type="common">Amoeba</name>
    <dbReference type="NCBI Taxonomy" id="51637"/>
    <lineage>
        <taxon>Eukaryota</taxon>
        <taxon>Discoba</taxon>
        <taxon>Heterolobosea</taxon>
        <taxon>Tetramitia</taxon>
        <taxon>Eutetramitia</taxon>
        <taxon>Vahlkampfiidae</taxon>
        <taxon>Naegleria</taxon>
    </lineage>
</organism>
<name>A0AA88GGR6_NAELO</name>
<proteinExistence type="predicted"/>
<dbReference type="EMBL" id="PYSW02000040">
    <property type="protein sequence ID" value="KAG2375175.1"/>
    <property type="molecule type" value="Genomic_DNA"/>
</dbReference>
<accession>A0AA88GGR6</accession>
<protein>
    <submittedName>
        <fullName evidence="3">Uncharacterized protein</fullName>
    </submittedName>
</protein>